<evidence type="ECO:0000313" key="1">
    <source>
        <dbReference type="EMBL" id="ROH98081.1"/>
    </source>
</evidence>
<evidence type="ECO:0000313" key="2">
    <source>
        <dbReference type="Proteomes" id="UP000269375"/>
    </source>
</evidence>
<sequence>MYSQVLTYLKLMNMQLGLLINFNNPLLKNGIHRIVNKLIDE</sequence>
<dbReference type="AlphaFoldDB" id="A0A3N0VZ47"/>
<dbReference type="OrthoDB" id="1119698at2"/>
<dbReference type="Proteomes" id="UP000269375">
    <property type="component" value="Unassembled WGS sequence"/>
</dbReference>
<dbReference type="NCBIfam" id="TIGR04256">
    <property type="entry name" value="GxxExxY"/>
    <property type="match status" value="1"/>
</dbReference>
<dbReference type="RefSeq" id="WP_123263276.1">
    <property type="nucleotide sequence ID" value="NZ_RJTX01000002.1"/>
</dbReference>
<dbReference type="InterPro" id="IPR026350">
    <property type="entry name" value="GxxExxY"/>
</dbReference>
<dbReference type="EMBL" id="RJTX01000002">
    <property type="protein sequence ID" value="ROH98081.1"/>
    <property type="molecule type" value="Genomic_DNA"/>
</dbReference>
<dbReference type="Pfam" id="PF13366">
    <property type="entry name" value="PDDEXK_3"/>
    <property type="match status" value="1"/>
</dbReference>
<reference evidence="1 2" key="1">
    <citation type="submission" date="2018-11" db="EMBL/GenBank/DDBJ databases">
        <title>Proposal to divide the Flavobacteriaceae and reorganize its genera based on Amino Acid Identity values calculated from whole genome sequences.</title>
        <authorList>
            <person name="Nicholson A.C."/>
            <person name="Gulvik C.A."/>
            <person name="Whitney A.M."/>
            <person name="Humrighouse B.W."/>
            <person name="Bell M."/>
            <person name="Holmes B."/>
            <person name="Steigerwalt A."/>
            <person name="Villarma A."/>
            <person name="Sheth M."/>
            <person name="Batra D."/>
            <person name="Pryor J."/>
            <person name="Bernardet J.-F."/>
            <person name="Hugo C."/>
            <person name="Kampfer P."/>
            <person name="Newman J."/>
            <person name="Mcquiston J.R."/>
        </authorList>
    </citation>
    <scope>NUCLEOTIDE SEQUENCE [LARGE SCALE GENOMIC DNA]</scope>
    <source>
        <strain evidence="1 2">DSM 15235</strain>
    </source>
</reference>
<gene>
    <name evidence="1" type="ORF">EGI05_12135</name>
</gene>
<accession>A0A3N0VZ47</accession>
<comment type="caution">
    <text evidence="1">The sequence shown here is derived from an EMBL/GenBank/DDBJ whole genome shotgun (WGS) entry which is preliminary data.</text>
</comment>
<organism evidence="1 2">
    <name type="scientific">Chryseobacterium daecheongense</name>
    <dbReference type="NCBI Taxonomy" id="192389"/>
    <lineage>
        <taxon>Bacteria</taxon>
        <taxon>Pseudomonadati</taxon>
        <taxon>Bacteroidota</taxon>
        <taxon>Flavobacteriia</taxon>
        <taxon>Flavobacteriales</taxon>
        <taxon>Weeksellaceae</taxon>
        <taxon>Chryseobacterium group</taxon>
        <taxon>Chryseobacterium</taxon>
    </lineage>
</organism>
<name>A0A3N0VZ47_9FLAO</name>
<protein>
    <submittedName>
        <fullName evidence="1">GxxExxY protein</fullName>
    </submittedName>
</protein>
<proteinExistence type="predicted"/>